<dbReference type="Proteomes" id="UP000266152">
    <property type="component" value="Unassembled WGS sequence"/>
</dbReference>
<evidence type="ECO:0000256" key="9">
    <source>
        <dbReference type="ARBA" id="ARBA00022840"/>
    </source>
</evidence>
<sequence>MADQLADKLKSTQLSDGSPGASDEWKKNLNLPAKDNRQQTEDVTNTKGLEFENFALKRDLLMGIFEAGFEKPSPIQEESIPVALTGRDILARAKNGTGKTAAFVIPTLERINPKISKIQCLILVPTRELAMQTSQVCKTLGKHLGINVMVTTGGTGLRDDIIRLQDPVHIVVGTPGRILDLAGKNVADLSECPMFIMDEADKLLSIEFTPVIEQLLQFHPKDRQVMLFSATFPLSVKDFSDKNMVSPYEINLMDELTLRGITQYYAFVEEKQKVHCLNTLFSKLQINQSIIFCNSTNRVELLAKKITELGYSCFYSHAKMQQHARNRVFHDFRNGVCRNLVCSDLLTRGIDIQAVNVVINFDFPKNAETYLHRIGRSGRYGHLGLAINLINWDDRFNLYNIERDLGTEIQPIPASIDKSLYVYENPESIPRPISNLQRGQLAASQGQQPPQQQQQYQQPQQTQQAGLPQQGQGNWQSQNPQHGNPHYNNGGRGRGGRGRGYRGRGGQGAGGRGRGPPRDVQP</sequence>
<evidence type="ECO:0000259" key="20">
    <source>
        <dbReference type="PROSITE" id="PS51194"/>
    </source>
</evidence>
<comment type="subcellular location">
    <subcellularLocation>
        <location evidence="1">Cytoplasm</location>
        <location evidence="1">P-body</location>
    </subcellularLocation>
</comment>
<reference evidence="22 23" key="1">
    <citation type="journal article" date="2018" name="PLoS Pathog.">
        <title>Evolution of structural diversity of trichothecenes, a family of toxins produced by plant pathogenic and entomopathogenic fungi.</title>
        <authorList>
            <person name="Proctor R.H."/>
            <person name="McCormick S.P."/>
            <person name="Kim H.S."/>
            <person name="Cardoza R.E."/>
            <person name="Stanley A.M."/>
            <person name="Lindo L."/>
            <person name="Kelly A."/>
            <person name="Brown D.W."/>
            <person name="Lee T."/>
            <person name="Vaughan M.M."/>
            <person name="Alexander N.J."/>
            <person name="Busman M."/>
            <person name="Gutierrez S."/>
        </authorList>
    </citation>
    <scope>NUCLEOTIDE SEQUENCE [LARGE SCALE GENOMIC DNA]</scope>
    <source>
        <strain evidence="22 23">NRRL 3299</strain>
    </source>
</reference>
<keyword evidence="23" id="KW-1185">Reference proteome</keyword>
<dbReference type="GO" id="GO:0005524">
    <property type="term" value="F:ATP binding"/>
    <property type="evidence" value="ECO:0007669"/>
    <property type="project" value="UniProtKB-KW"/>
</dbReference>
<evidence type="ECO:0000313" key="23">
    <source>
        <dbReference type="Proteomes" id="UP000266152"/>
    </source>
</evidence>
<evidence type="ECO:0000256" key="18">
    <source>
        <dbReference type="SAM" id="MobiDB-lite"/>
    </source>
</evidence>
<dbReference type="PROSITE" id="PS51192">
    <property type="entry name" value="HELICASE_ATP_BIND_1"/>
    <property type="match status" value="1"/>
</dbReference>
<evidence type="ECO:0000256" key="3">
    <source>
        <dbReference type="ARBA" id="ARBA00022490"/>
    </source>
</evidence>
<dbReference type="InterPro" id="IPR014001">
    <property type="entry name" value="Helicase_ATP-bd"/>
</dbReference>
<feature type="compositionally biased region" description="Low complexity" evidence="18">
    <location>
        <begin position="445"/>
        <end position="473"/>
    </location>
</feature>
<dbReference type="Pfam" id="PF00271">
    <property type="entry name" value="Helicase_C"/>
    <property type="match status" value="1"/>
</dbReference>
<evidence type="ECO:0000256" key="16">
    <source>
        <dbReference type="PROSITE-ProRule" id="PRU00552"/>
    </source>
</evidence>
<dbReference type="CDD" id="cd17940">
    <property type="entry name" value="DEADc_DDX6"/>
    <property type="match status" value="1"/>
</dbReference>
<dbReference type="PROSITE" id="PS00039">
    <property type="entry name" value="DEAD_ATP_HELICASE"/>
    <property type="match status" value="1"/>
</dbReference>
<keyword evidence="3" id="KW-0963">Cytoplasm</keyword>
<keyword evidence="5 17" id="KW-0547">Nucleotide-binding</keyword>
<evidence type="ECO:0000256" key="14">
    <source>
        <dbReference type="ARBA" id="ARBA00040448"/>
    </source>
</evidence>
<dbReference type="InterPro" id="IPR011545">
    <property type="entry name" value="DEAD/DEAH_box_helicase_dom"/>
</dbReference>
<evidence type="ECO:0000256" key="12">
    <source>
        <dbReference type="ARBA" id="ARBA00038316"/>
    </source>
</evidence>
<dbReference type="GO" id="GO:0010494">
    <property type="term" value="C:cytoplasmic stress granule"/>
    <property type="evidence" value="ECO:0007669"/>
    <property type="project" value="UniProtKB-ARBA"/>
</dbReference>
<comment type="similarity">
    <text evidence="12">Belongs to the DEAD box helicase family. DDX6/DHH1 subfamily.</text>
</comment>
<dbReference type="SUPFAM" id="SSF52540">
    <property type="entry name" value="P-loop containing nucleoside triphosphate hydrolases"/>
    <property type="match status" value="1"/>
</dbReference>
<dbReference type="InterPro" id="IPR014014">
    <property type="entry name" value="RNA_helicase_DEAD_Q_motif"/>
</dbReference>
<dbReference type="EC" id="3.6.4.13" evidence="2"/>
<proteinExistence type="inferred from homology"/>
<dbReference type="EMBL" id="PXOF01000031">
    <property type="protein sequence ID" value="RGP72872.1"/>
    <property type="molecule type" value="Genomic_DNA"/>
</dbReference>
<name>A0A395SLE2_FUSSP</name>
<dbReference type="SMART" id="SM00487">
    <property type="entry name" value="DEXDc"/>
    <property type="match status" value="1"/>
</dbReference>
<dbReference type="InterPro" id="IPR027417">
    <property type="entry name" value="P-loop_NTPase"/>
</dbReference>
<evidence type="ECO:0000256" key="6">
    <source>
        <dbReference type="ARBA" id="ARBA00022801"/>
    </source>
</evidence>
<dbReference type="FunFam" id="3.40.50.300:FF:000364">
    <property type="entry name" value="ATP-dependent RNA helicase DDX6"/>
    <property type="match status" value="1"/>
</dbReference>
<evidence type="ECO:0000256" key="2">
    <source>
        <dbReference type="ARBA" id="ARBA00012552"/>
    </source>
</evidence>
<evidence type="ECO:0000256" key="17">
    <source>
        <dbReference type="RuleBase" id="RU000492"/>
    </source>
</evidence>
<keyword evidence="10" id="KW-0810">Translation regulation</keyword>
<dbReference type="GO" id="GO:0006417">
    <property type="term" value="P:regulation of translation"/>
    <property type="evidence" value="ECO:0007669"/>
    <property type="project" value="UniProtKB-KW"/>
</dbReference>
<feature type="region of interest" description="Disordered" evidence="18">
    <location>
        <begin position="1"/>
        <end position="44"/>
    </location>
</feature>
<organism evidence="22 23">
    <name type="scientific">Fusarium sporotrichioides</name>
    <dbReference type="NCBI Taxonomy" id="5514"/>
    <lineage>
        <taxon>Eukaryota</taxon>
        <taxon>Fungi</taxon>
        <taxon>Dikarya</taxon>
        <taxon>Ascomycota</taxon>
        <taxon>Pezizomycotina</taxon>
        <taxon>Sordariomycetes</taxon>
        <taxon>Hypocreomycetidae</taxon>
        <taxon>Hypocreales</taxon>
        <taxon>Nectriaceae</taxon>
        <taxon>Fusarium</taxon>
    </lineage>
</organism>
<dbReference type="GO" id="GO:0003723">
    <property type="term" value="F:RNA binding"/>
    <property type="evidence" value="ECO:0007669"/>
    <property type="project" value="UniProtKB-KW"/>
</dbReference>
<comment type="caution">
    <text evidence="22">The sequence shown here is derived from an EMBL/GenBank/DDBJ whole genome shotgun (WGS) entry which is preliminary data.</text>
</comment>
<evidence type="ECO:0000256" key="5">
    <source>
        <dbReference type="ARBA" id="ARBA00022741"/>
    </source>
</evidence>
<dbReference type="GO" id="GO:0016787">
    <property type="term" value="F:hydrolase activity"/>
    <property type="evidence" value="ECO:0007669"/>
    <property type="project" value="UniProtKB-KW"/>
</dbReference>
<dbReference type="CDD" id="cd18787">
    <property type="entry name" value="SF2_C_DEAD"/>
    <property type="match status" value="1"/>
</dbReference>
<gene>
    <name evidence="22" type="ORF">FSPOR_2473</name>
</gene>
<evidence type="ECO:0000259" key="19">
    <source>
        <dbReference type="PROSITE" id="PS51192"/>
    </source>
</evidence>
<evidence type="ECO:0000256" key="15">
    <source>
        <dbReference type="ARBA" id="ARBA00047984"/>
    </source>
</evidence>
<keyword evidence="8" id="KW-0509">mRNA transport</keyword>
<evidence type="ECO:0000256" key="8">
    <source>
        <dbReference type="ARBA" id="ARBA00022816"/>
    </source>
</evidence>
<dbReference type="InterPro" id="IPR001650">
    <property type="entry name" value="Helicase_C-like"/>
</dbReference>
<keyword evidence="9 17" id="KW-0067">ATP-binding</keyword>
<dbReference type="InterPro" id="IPR000629">
    <property type="entry name" value="RNA-helicase_DEAD-box_CS"/>
</dbReference>
<dbReference type="GO" id="GO:0003724">
    <property type="term" value="F:RNA helicase activity"/>
    <property type="evidence" value="ECO:0007669"/>
    <property type="project" value="UniProtKB-EC"/>
</dbReference>
<feature type="compositionally biased region" description="Basic and acidic residues" evidence="18">
    <location>
        <begin position="1"/>
        <end position="10"/>
    </location>
</feature>
<dbReference type="AlphaFoldDB" id="A0A395SLE2"/>
<evidence type="ECO:0000256" key="13">
    <source>
        <dbReference type="ARBA" id="ARBA00040210"/>
    </source>
</evidence>
<dbReference type="FunFam" id="3.40.50.300:FF:000114">
    <property type="entry name" value="ATP-dependent RNA helicase DDX6"/>
    <property type="match status" value="1"/>
</dbReference>
<evidence type="ECO:0000313" key="22">
    <source>
        <dbReference type="EMBL" id="RGP72872.1"/>
    </source>
</evidence>
<dbReference type="PROSITE" id="PS51195">
    <property type="entry name" value="Q_MOTIF"/>
    <property type="match status" value="1"/>
</dbReference>
<dbReference type="SMART" id="SM00490">
    <property type="entry name" value="HELICc"/>
    <property type="match status" value="1"/>
</dbReference>
<accession>A0A395SLE2</accession>
<dbReference type="GO" id="GO:0051028">
    <property type="term" value="P:mRNA transport"/>
    <property type="evidence" value="ECO:0007669"/>
    <property type="project" value="UniProtKB-KW"/>
</dbReference>
<keyword evidence="4" id="KW-0507">mRNA processing</keyword>
<dbReference type="Pfam" id="PF00270">
    <property type="entry name" value="DEAD"/>
    <property type="match status" value="1"/>
</dbReference>
<feature type="domain" description="Helicase ATP-binding" evidence="19">
    <location>
        <begin position="80"/>
        <end position="250"/>
    </location>
</feature>
<feature type="region of interest" description="Disordered" evidence="18">
    <location>
        <begin position="438"/>
        <end position="522"/>
    </location>
</feature>
<comment type="catalytic activity">
    <reaction evidence="15">
        <text>ATP + H2O = ADP + phosphate + H(+)</text>
        <dbReference type="Rhea" id="RHEA:13065"/>
        <dbReference type="ChEBI" id="CHEBI:15377"/>
        <dbReference type="ChEBI" id="CHEBI:15378"/>
        <dbReference type="ChEBI" id="CHEBI:30616"/>
        <dbReference type="ChEBI" id="CHEBI:43474"/>
        <dbReference type="ChEBI" id="CHEBI:456216"/>
        <dbReference type="EC" id="3.6.4.13"/>
    </reaction>
</comment>
<dbReference type="GO" id="GO:0006397">
    <property type="term" value="P:mRNA processing"/>
    <property type="evidence" value="ECO:0007669"/>
    <property type="project" value="UniProtKB-KW"/>
</dbReference>
<feature type="domain" description="DEAD-box RNA helicase Q" evidence="21">
    <location>
        <begin position="49"/>
        <end position="77"/>
    </location>
</feature>
<dbReference type="PANTHER" id="PTHR47960">
    <property type="entry name" value="DEAD-BOX ATP-DEPENDENT RNA HELICASE 50"/>
    <property type="match status" value="1"/>
</dbReference>
<feature type="compositionally biased region" description="Gly residues" evidence="18">
    <location>
        <begin position="503"/>
        <end position="514"/>
    </location>
</feature>
<dbReference type="Gene3D" id="3.40.50.300">
    <property type="entry name" value="P-loop containing nucleotide triphosphate hydrolases"/>
    <property type="match status" value="2"/>
</dbReference>
<dbReference type="STRING" id="5514.A0A395SLE2"/>
<keyword evidence="6 17" id="KW-0378">Hydrolase</keyword>
<evidence type="ECO:0000256" key="11">
    <source>
        <dbReference type="ARBA" id="ARBA00022884"/>
    </source>
</evidence>
<evidence type="ECO:0000259" key="21">
    <source>
        <dbReference type="PROSITE" id="PS51195"/>
    </source>
</evidence>
<feature type="short sequence motif" description="Q motif" evidence="16">
    <location>
        <begin position="49"/>
        <end position="77"/>
    </location>
</feature>
<protein>
    <recommendedName>
        <fullName evidence="13">ATP-dependent RNA helicase DHH1</fullName>
        <ecNumber evidence="2">3.6.4.13</ecNumber>
    </recommendedName>
    <alternativeName>
        <fullName evidence="14">ATP-dependent RNA helicase dhh1</fullName>
    </alternativeName>
</protein>
<dbReference type="PROSITE" id="PS51194">
    <property type="entry name" value="HELICASE_CTER"/>
    <property type="match status" value="1"/>
</dbReference>
<evidence type="ECO:0000256" key="10">
    <source>
        <dbReference type="ARBA" id="ARBA00022845"/>
    </source>
</evidence>
<keyword evidence="8" id="KW-0813">Transport</keyword>
<keyword evidence="7 17" id="KW-0347">Helicase</keyword>
<keyword evidence="11" id="KW-0694">RNA-binding</keyword>
<evidence type="ECO:0000256" key="1">
    <source>
        <dbReference type="ARBA" id="ARBA00004201"/>
    </source>
</evidence>
<evidence type="ECO:0000256" key="7">
    <source>
        <dbReference type="ARBA" id="ARBA00022806"/>
    </source>
</evidence>
<evidence type="ECO:0000256" key="4">
    <source>
        <dbReference type="ARBA" id="ARBA00022664"/>
    </source>
</evidence>
<feature type="domain" description="Helicase C-terminal" evidence="20">
    <location>
        <begin position="260"/>
        <end position="420"/>
    </location>
</feature>
<dbReference type="GO" id="GO:0000932">
    <property type="term" value="C:P-body"/>
    <property type="evidence" value="ECO:0007669"/>
    <property type="project" value="UniProtKB-SubCell"/>
</dbReference>